<dbReference type="InterPro" id="IPR058248">
    <property type="entry name" value="Lxx211020-like"/>
</dbReference>
<proteinExistence type="predicted"/>
<dbReference type="Proteomes" id="UP001595791">
    <property type="component" value="Unassembled WGS sequence"/>
</dbReference>
<dbReference type="PANTHER" id="PTHR36302:SF1">
    <property type="entry name" value="COPPER CHAPERONE PCU(A)C"/>
    <property type="match status" value="1"/>
</dbReference>
<dbReference type="Pfam" id="PF04314">
    <property type="entry name" value="PCuAC"/>
    <property type="match status" value="1"/>
</dbReference>
<sequence>MKSFVNRIAMVLLGACSLVAAQAHEFKAGKLEIHHPWARATPTGASTGAVYLKINNAGDQADTLLGASNPALAERIEIHNHVNDQGVMRMRQVDQVPVPAKGSALLAPGGFHIMLINLKKPLPQGANLPLTLRFAKAGQVKVEIKVEPVDVDAAGLHAGH</sequence>
<comment type="caution">
    <text evidence="2">The sequence shown here is derived from an EMBL/GenBank/DDBJ whole genome shotgun (WGS) entry which is preliminary data.</text>
</comment>
<dbReference type="Gene3D" id="2.60.40.1890">
    <property type="entry name" value="PCu(A)C copper chaperone"/>
    <property type="match status" value="1"/>
</dbReference>
<keyword evidence="3" id="KW-1185">Reference proteome</keyword>
<evidence type="ECO:0000313" key="3">
    <source>
        <dbReference type="Proteomes" id="UP001595791"/>
    </source>
</evidence>
<keyword evidence="1" id="KW-0732">Signal</keyword>
<dbReference type="EMBL" id="JBHSBU010000001">
    <property type="protein sequence ID" value="MFC4158564.1"/>
    <property type="molecule type" value="Genomic_DNA"/>
</dbReference>
<dbReference type="InterPro" id="IPR036182">
    <property type="entry name" value="PCuAC_sf"/>
</dbReference>
<dbReference type="RefSeq" id="WP_378161375.1">
    <property type="nucleotide sequence ID" value="NZ_JBHSBU010000001.1"/>
</dbReference>
<dbReference type="SUPFAM" id="SSF110087">
    <property type="entry name" value="DR1885-like metal-binding protein"/>
    <property type="match status" value="1"/>
</dbReference>
<evidence type="ECO:0000313" key="2">
    <source>
        <dbReference type="EMBL" id="MFC4158564.1"/>
    </source>
</evidence>
<evidence type="ECO:0000256" key="1">
    <source>
        <dbReference type="SAM" id="SignalP"/>
    </source>
</evidence>
<dbReference type="InterPro" id="IPR007410">
    <property type="entry name" value="LpqE-like"/>
</dbReference>
<feature type="chain" id="PRO_5045102048" evidence="1">
    <location>
        <begin position="24"/>
        <end position="160"/>
    </location>
</feature>
<reference evidence="3" key="1">
    <citation type="journal article" date="2019" name="Int. J. Syst. Evol. Microbiol.">
        <title>The Global Catalogue of Microorganisms (GCM) 10K type strain sequencing project: providing services to taxonomists for standard genome sequencing and annotation.</title>
        <authorList>
            <consortium name="The Broad Institute Genomics Platform"/>
            <consortium name="The Broad Institute Genome Sequencing Center for Infectious Disease"/>
            <person name="Wu L."/>
            <person name="Ma J."/>
        </authorList>
    </citation>
    <scope>NUCLEOTIDE SEQUENCE [LARGE SCALE GENOMIC DNA]</scope>
    <source>
        <strain evidence="3">LMG 29894</strain>
    </source>
</reference>
<name>A0ABV8MMM1_9NEIS</name>
<protein>
    <submittedName>
        <fullName evidence="2">Copper chaperone PCu(A)C</fullName>
    </submittedName>
</protein>
<accession>A0ABV8MMM1</accession>
<dbReference type="PANTHER" id="PTHR36302">
    <property type="entry name" value="BLR7088 PROTEIN"/>
    <property type="match status" value="1"/>
</dbReference>
<gene>
    <name evidence="2" type="ORF">ACFOW7_04225</name>
</gene>
<feature type="signal peptide" evidence="1">
    <location>
        <begin position="1"/>
        <end position="23"/>
    </location>
</feature>
<organism evidence="2 3">
    <name type="scientific">Chitinimonas lacunae</name>
    <dbReference type="NCBI Taxonomy" id="1963018"/>
    <lineage>
        <taxon>Bacteria</taxon>
        <taxon>Pseudomonadati</taxon>
        <taxon>Pseudomonadota</taxon>
        <taxon>Betaproteobacteria</taxon>
        <taxon>Neisseriales</taxon>
        <taxon>Chitinibacteraceae</taxon>
        <taxon>Chitinimonas</taxon>
    </lineage>
</organism>